<dbReference type="InterPro" id="IPR015679">
    <property type="entry name" value="PLipase_D_fam"/>
</dbReference>
<proteinExistence type="predicted"/>
<evidence type="ECO:0000256" key="3">
    <source>
        <dbReference type="ARBA" id="ARBA00022737"/>
    </source>
</evidence>
<dbReference type="Proteomes" id="UP001157974">
    <property type="component" value="Unassembled WGS sequence"/>
</dbReference>
<dbReference type="GO" id="GO:0004630">
    <property type="term" value="F:phospholipase D activity"/>
    <property type="evidence" value="ECO:0007669"/>
    <property type="project" value="UniProtKB-EC"/>
</dbReference>
<protein>
    <recommendedName>
        <fullName evidence="1">phospholipase D</fullName>
        <ecNumber evidence="1">3.1.4.4</ecNumber>
    </recommendedName>
</protein>
<comment type="caution">
    <text evidence="9">The sequence shown here is derived from an EMBL/GenBank/DDBJ whole genome shotgun (WGS) entry which is preliminary data.</text>
</comment>
<dbReference type="SMART" id="SM00155">
    <property type="entry name" value="PLDc"/>
    <property type="match status" value="2"/>
</dbReference>
<dbReference type="GO" id="GO:0046872">
    <property type="term" value="F:metal ion binding"/>
    <property type="evidence" value="ECO:0007669"/>
    <property type="project" value="UniProtKB-KW"/>
</dbReference>
<evidence type="ECO:0000313" key="10">
    <source>
        <dbReference type="Proteomes" id="UP001157974"/>
    </source>
</evidence>
<dbReference type="Gene3D" id="3.30.870.10">
    <property type="entry name" value="Endonuclease Chain A"/>
    <property type="match status" value="2"/>
</dbReference>
<feature type="domain" description="PLD phosphodiesterase" evidence="8">
    <location>
        <begin position="603"/>
        <end position="630"/>
    </location>
</feature>
<sequence length="754" mass="85332">MPVHLHGKLKIVLYGATSVGHRGSKAYATLSLAIRRVLKTDLMKIGLNGRVEWNVSMLIDVNDEVDTLDAFVKTVSRLGTKTSTVGMLFLNAHELARSGSLCGSHRMQADADDKLGSAGILKINVQYIPLRNLSFGMGVSDVYFPMRTGCKLSLFQDAHVHDKELPEILDRSEKPRLHRRAFEEMFGAMTLARKLIYIAGWSVYTELEMVRSGQKEAMQLGDFLVEKHRQGCCVVVLIWDDPTNNTALVDEGIMATSDEQTYSFFKGTGVQVAKMPRLDDGTNGFIGHMTVSGIFTHHQKIIVVDAPIPGRDDKRRILSYLGGLDLTSGRWDTPSHCLWSTLRTFHKNDFHQACLVTDQRTGPREPWHDVHCCLEGDAAWDVLQNFQDRCQCQGGKKLSLAAITEQEFIRRVDEQAVLQRDPDGWNAQIFRSIDERSAIFERGHNLITKKGRLLDASVQAAYVHHIRRAERFLYIENQYFIGSSHAWLSDPLKECTNLIPLEIVTKIVNMIKLRRDFRVYIVIPMFPEGAPESDAVQEILYWQYLTVEMMYIRIARELKVCGSSARPTDYLSFFCLGRREYPEDSKLVRRNSKAAGANHNRRFMIYLHSKMLIVDDEYIVLGSANINERSMSGTRDTEIAVGAYQPAYVSTTGAISPGGQVECFRKSLWAEHFGDGSVLLEKAETKICMEKIRFIGWRNWETYSSQEKGFVSGALLYPYEVSESGIVTPAAERFPDSRASIIGRRTMLPRLMTT</sequence>
<dbReference type="InterPro" id="IPR024632">
    <property type="entry name" value="PLipase_D_C"/>
</dbReference>
<evidence type="ECO:0000256" key="2">
    <source>
        <dbReference type="ARBA" id="ARBA00022723"/>
    </source>
</evidence>
<dbReference type="GO" id="GO:0005886">
    <property type="term" value="C:plasma membrane"/>
    <property type="evidence" value="ECO:0007669"/>
    <property type="project" value="TreeGrafter"/>
</dbReference>
<evidence type="ECO:0000313" key="9">
    <source>
        <dbReference type="EMBL" id="KAJ8907931.1"/>
    </source>
</evidence>
<accession>A0AAV8V4A1</accession>
<dbReference type="AlphaFoldDB" id="A0AAV8V4A1"/>
<evidence type="ECO:0000256" key="1">
    <source>
        <dbReference type="ARBA" id="ARBA00012027"/>
    </source>
</evidence>
<name>A0AAV8V4A1_9RHOD</name>
<evidence type="ECO:0000256" key="4">
    <source>
        <dbReference type="ARBA" id="ARBA00022801"/>
    </source>
</evidence>
<dbReference type="EC" id="3.1.4.4" evidence="1"/>
<keyword evidence="3" id="KW-0677">Repeat</keyword>
<keyword evidence="10" id="KW-1185">Reference proteome</keyword>
<dbReference type="GO" id="GO:0009395">
    <property type="term" value="P:phospholipid catabolic process"/>
    <property type="evidence" value="ECO:0007669"/>
    <property type="project" value="TreeGrafter"/>
</dbReference>
<evidence type="ECO:0000259" key="8">
    <source>
        <dbReference type="PROSITE" id="PS50035"/>
    </source>
</evidence>
<keyword evidence="7" id="KW-0443">Lipid metabolism</keyword>
<evidence type="ECO:0000256" key="7">
    <source>
        <dbReference type="ARBA" id="ARBA00023098"/>
    </source>
</evidence>
<dbReference type="EMBL" id="JAMWBK010000002">
    <property type="protein sequence ID" value="KAJ8907931.1"/>
    <property type="molecule type" value="Genomic_DNA"/>
</dbReference>
<reference evidence="9 10" key="1">
    <citation type="journal article" date="2023" name="Nat. Commun.">
        <title>Origin of minicircular mitochondrial genomes in red algae.</title>
        <authorList>
            <person name="Lee Y."/>
            <person name="Cho C.H."/>
            <person name="Lee Y.M."/>
            <person name="Park S.I."/>
            <person name="Yang J.H."/>
            <person name="West J.A."/>
            <person name="Bhattacharya D."/>
            <person name="Yoon H.S."/>
        </authorList>
    </citation>
    <scope>NUCLEOTIDE SEQUENCE [LARGE SCALE GENOMIC DNA]</scope>
    <source>
        <strain evidence="9 10">CCMP1338</strain>
        <tissue evidence="9">Whole cell</tissue>
    </source>
</reference>
<dbReference type="Pfam" id="PF00614">
    <property type="entry name" value="PLDc"/>
    <property type="match status" value="1"/>
</dbReference>
<feature type="domain" description="PLD phosphodiesterase" evidence="8">
    <location>
        <begin position="293"/>
        <end position="330"/>
    </location>
</feature>
<keyword evidence="4" id="KW-0378">Hydrolase</keyword>
<dbReference type="Pfam" id="PF12357">
    <property type="entry name" value="PLD_C"/>
    <property type="match status" value="1"/>
</dbReference>
<evidence type="ECO:0000256" key="5">
    <source>
        <dbReference type="ARBA" id="ARBA00022837"/>
    </source>
</evidence>
<dbReference type="PANTHER" id="PTHR18896:SF60">
    <property type="entry name" value="PHOSPHOLIPASE D"/>
    <property type="match status" value="1"/>
</dbReference>
<evidence type="ECO:0000256" key="6">
    <source>
        <dbReference type="ARBA" id="ARBA00022963"/>
    </source>
</evidence>
<keyword evidence="5" id="KW-0106">Calcium</keyword>
<keyword evidence="6" id="KW-0442">Lipid degradation</keyword>
<dbReference type="SUPFAM" id="SSF56024">
    <property type="entry name" value="Phospholipase D/nuclease"/>
    <property type="match status" value="2"/>
</dbReference>
<dbReference type="InterPro" id="IPR001736">
    <property type="entry name" value="PLipase_D/transphosphatidylase"/>
</dbReference>
<organism evidence="9 10">
    <name type="scientific">Rhodosorus marinus</name>
    <dbReference type="NCBI Taxonomy" id="101924"/>
    <lineage>
        <taxon>Eukaryota</taxon>
        <taxon>Rhodophyta</taxon>
        <taxon>Stylonematophyceae</taxon>
        <taxon>Stylonematales</taxon>
        <taxon>Stylonemataceae</taxon>
        <taxon>Rhodosorus</taxon>
    </lineage>
</organism>
<keyword evidence="2" id="KW-0479">Metal-binding</keyword>
<gene>
    <name evidence="9" type="ORF">NDN08_008034</name>
</gene>
<dbReference type="PANTHER" id="PTHR18896">
    <property type="entry name" value="PHOSPHOLIPASE D"/>
    <property type="match status" value="1"/>
</dbReference>
<dbReference type="PROSITE" id="PS50035">
    <property type="entry name" value="PLD"/>
    <property type="match status" value="2"/>
</dbReference>